<dbReference type="RefSeq" id="WP_350351178.1">
    <property type="nucleotide sequence ID" value="NZ_CP158357.1"/>
</dbReference>
<evidence type="ECO:0000256" key="1">
    <source>
        <dbReference type="ARBA" id="ARBA00004651"/>
    </source>
</evidence>
<keyword evidence="2" id="KW-1003">Cell membrane</keyword>
<evidence type="ECO:0000313" key="9">
    <source>
        <dbReference type="EMBL" id="XBX77756.1"/>
    </source>
</evidence>
<gene>
    <name evidence="9" type="ORF">ABS642_17830</name>
</gene>
<feature type="transmembrane region" description="Helical" evidence="7">
    <location>
        <begin position="159"/>
        <end position="177"/>
    </location>
</feature>
<proteinExistence type="predicted"/>
<feature type="domain" description="Phosphatidic acid phosphatase type 2/haloperoxidase" evidence="8">
    <location>
        <begin position="106"/>
        <end position="224"/>
    </location>
</feature>
<dbReference type="SUPFAM" id="SSF48317">
    <property type="entry name" value="Acid phosphatase/Vanadium-dependent haloperoxidase"/>
    <property type="match status" value="1"/>
</dbReference>
<evidence type="ECO:0000256" key="5">
    <source>
        <dbReference type="ARBA" id="ARBA00022989"/>
    </source>
</evidence>
<dbReference type="SMART" id="SM00014">
    <property type="entry name" value="acidPPc"/>
    <property type="match status" value="1"/>
</dbReference>
<dbReference type="GO" id="GO:0005886">
    <property type="term" value="C:plasma membrane"/>
    <property type="evidence" value="ECO:0007669"/>
    <property type="project" value="UniProtKB-SubCell"/>
</dbReference>
<feature type="transmembrane region" description="Helical" evidence="7">
    <location>
        <begin position="22"/>
        <end position="43"/>
    </location>
</feature>
<dbReference type="GO" id="GO:0016787">
    <property type="term" value="F:hydrolase activity"/>
    <property type="evidence" value="ECO:0007669"/>
    <property type="project" value="UniProtKB-KW"/>
</dbReference>
<organism evidence="9">
    <name type="scientific">Microbacterium sp. A8/3-1</name>
    <dbReference type="NCBI Taxonomy" id="3160749"/>
    <lineage>
        <taxon>Bacteria</taxon>
        <taxon>Bacillati</taxon>
        <taxon>Actinomycetota</taxon>
        <taxon>Actinomycetes</taxon>
        <taxon>Micrococcales</taxon>
        <taxon>Microbacteriaceae</taxon>
        <taxon>Microbacterium</taxon>
    </lineage>
</organism>
<accession>A0AAU7VVG1</accession>
<feature type="transmembrane region" description="Helical" evidence="7">
    <location>
        <begin position="182"/>
        <end position="199"/>
    </location>
</feature>
<dbReference type="Gene3D" id="1.20.144.10">
    <property type="entry name" value="Phosphatidic acid phosphatase type 2/haloperoxidase"/>
    <property type="match status" value="2"/>
</dbReference>
<protein>
    <submittedName>
        <fullName evidence="9">Phosphatase PAP2 family protein</fullName>
    </submittedName>
</protein>
<evidence type="ECO:0000256" key="4">
    <source>
        <dbReference type="ARBA" id="ARBA00022801"/>
    </source>
</evidence>
<comment type="subcellular location">
    <subcellularLocation>
        <location evidence="1">Cell membrane</location>
        <topology evidence="1">Multi-pass membrane protein</topology>
    </subcellularLocation>
</comment>
<feature type="transmembrane region" description="Helical" evidence="7">
    <location>
        <begin position="205"/>
        <end position="228"/>
    </location>
</feature>
<dbReference type="Pfam" id="PF01569">
    <property type="entry name" value="PAP2"/>
    <property type="match status" value="1"/>
</dbReference>
<feature type="transmembrane region" description="Helical" evidence="7">
    <location>
        <begin position="76"/>
        <end position="99"/>
    </location>
</feature>
<evidence type="ECO:0000256" key="3">
    <source>
        <dbReference type="ARBA" id="ARBA00022692"/>
    </source>
</evidence>
<dbReference type="InterPro" id="IPR036938">
    <property type="entry name" value="PAP2/HPO_sf"/>
</dbReference>
<dbReference type="PANTHER" id="PTHR14969">
    <property type="entry name" value="SPHINGOSINE-1-PHOSPHATE PHOSPHOHYDROLASE"/>
    <property type="match status" value="1"/>
</dbReference>
<evidence type="ECO:0000256" key="6">
    <source>
        <dbReference type="ARBA" id="ARBA00023136"/>
    </source>
</evidence>
<dbReference type="EMBL" id="CP158357">
    <property type="protein sequence ID" value="XBX77756.1"/>
    <property type="molecule type" value="Genomic_DNA"/>
</dbReference>
<dbReference type="InterPro" id="IPR000326">
    <property type="entry name" value="PAP2/HPO"/>
</dbReference>
<reference evidence="9" key="1">
    <citation type="submission" date="2024-06" db="EMBL/GenBank/DDBJ databases">
        <title>Draft genome sequence of Microbacterium sp. strain A8/3-1, isolated from Oxytropis tragacanthoides Fisch. ex DC. Root nodules in the Altai region of Russia.</title>
        <authorList>
            <person name="Sazanova A."/>
            <person name="Guro P."/>
            <person name="Kuznetsova I."/>
            <person name="Belimov A."/>
            <person name="Safronova V."/>
        </authorList>
    </citation>
    <scope>NUCLEOTIDE SEQUENCE</scope>
    <source>
        <strain evidence="9">A8/3-1</strain>
    </source>
</reference>
<keyword evidence="6 7" id="KW-0472">Membrane</keyword>
<feature type="transmembrane region" description="Helical" evidence="7">
    <location>
        <begin position="106"/>
        <end position="124"/>
    </location>
</feature>
<keyword evidence="3 7" id="KW-0812">Transmembrane</keyword>
<dbReference type="PANTHER" id="PTHR14969:SF62">
    <property type="entry name" value="DECAPRENYLPHOSPHORYL-5-PHOSPHORIBOSE PHOSPHATASE RV3807C-RELATED"/>
    <property type="match status" value="1"/>
</dbReference>
<evidence type="ECO:0000256" key="7">
    <source>
        <dbReference type="SAM" id="Phobius"/>
    </source>
</evidence>
<keyword evidence="5 7" id="KW-1133">Transmembrane helix</keyword>
<evidence type="ECO:0000259" key="8">
    <source>
        <dbReference type="SMART" id="SM00014"/>
    </source>
</evidence>
<sequence>MTAVETAGIRTRPVKVVRPRRMLWIALGLLVVFVALALGVLAAPDAPWSQALDDGWRRFAGVGPESWLPGFALAQLFQHLGQLPGVVLMMLLLPLVLVLLGRWRSALFVIAVQLAGPGLLAQLTKNLVDRPRPTEDTVAGLFGPLVQVDHGSFPSGHSVSMAAIIITVLALIPASAVWARRIWIAIGVLLAVGMVWQRTLINAHWFTDTCAGLIGGAAVAVLLWWAFLPWLRRDHDRRVWFLRKAQAAQPTR</sequence>
<evidence type="ECO:0000256" key="2">
    <source>
        <dbReference type="ARBA" id="ARBA00022475"/>
    </source>
</evidence>
<name>A0AAU7VVG1_9MICO</name>
<keyword evidence="4" id="KW-0378">Hydrolase</keyword>
<dbReference type="AlphaFoldDB" id="A0AAU7VVG1"/>